<feature type="domain" description="R13L1/DRL21-like LRR repeat region" evidence="3">
    <location>
        <begin position="19"/>
        <end position="70"/>
    </location>
</feature>
<dbReference type="PANTHER" id="PTHR47186">
    <property type="entry name" value="LEUCINE-RICH REPEAT-CONTAINING PROTEIN 57"/>
    <property type="match status" value="1"/>
</dbReference>
<keyword evidence="1" id="KW-0677">Repeat</keyword>
<dbReference type="EMBL" id="JARAOO010000005">
    <property type="protein sequence ID" value="KAJ7968355.1"/>
    <property type="molecule type" value="Genomic_DNA"/>
</dbReference>
<dbReference type="SMART" id="SM00367">
    <property type="entry name" value="LRR_CC"/>
    <property type="match status" value="4"/>
</dbReference>
<gene>
    <name evidence="4" type="ORF">O6P43_012467</name>
</gene>
<dbReference type="SUPFAM" id="SSF52058">
    <property type="entry name" value="L domain-like"/>
    <property type="match status" value="2"/>
</dbReference>
<evidence type="ECO:0000313" key="5">
    <source>
        <dbReference type="Proteomes" id="UP001163823"/>
    </source>
</evidence>
<dbReference type="Proteomes" id="UP001163823">
    <property type="component" value="Chromosome 5"/>
</dbReference>
<keyword evidence="5" id="KW-1185">Reference proteome</keyword>
<feature type="domain" description="R13L1/DRL21-like LRR repeat region" evidence="3">
    <location>
        <begin position="108"/>
        <end position="173"/>
    </location>
</feature>
<dbReference type="InterPro" id="IPR032675">
    <property type="entry name" value="LRR_dom_sf"/>
</dbReference>
<dbReference type="InterPro" id="IPR006553">
    <property type="entry name" value="Leu-rich_rpt_Cys-con_subtyp"/>
</dbReference>
<reference evidence="4" key="1">
    <citation type="journal article" date="2023" name="Science">
        <title>Elucidation of the pathway for biosynthesis of saponin adjuvants from the soapbark tree.</title>
        <authorList>
            <person name="Reed J."/>
            <person name="Orme A."/>
            <person name="El-Demerdash A."/>
            <person name="Owen C."/>
            <person name="Martin L.B.B."/>
            <person name="Misra R.C."/>
            <person name="Kikuchi S."/>
            <person name="Rejzek M."/>
            <person name="Martin A.C."/>
            <person name="Harkess A."/>
            <person name="Leebens-Mack J."/>
            <person name="Louveau T."/>
            <person name="Stephenson M.J."/>
            <person name="Osbourn A."/>
        </authorList>
    </citation>
    <scope>NUCLEOTIDE SEQUENCE</scope>
    <source>
        <strain evidence="4">S10</strain>
    </source>
</reference>
<dbReference type="InterPro" id="IPR055414">
    <property type="entry name" value="LRR_R13L4/SHOC2-like"/>
</dbReference>
<protein>
    <submittedName>
        <fullName evidence="4">Disease resistance protein</fullName>
    </submittedName>
</protein>
<evidence type="ECO:0000313" key="4">
    <source>
        <dbReference type="EMBL" id="KAJ7968355.1"/>
    </source>
</evidence>
<dbReference type="InterPro" id="IPR056789">
    <property type="entry name" value="LRR_R13L1-DRL21"/>
</dbReference>
<accession>A0AAD7PVH0</accession>
<dbReference type="PANTHER" id="PTHR47186:SF3">
    <property type="entry name" value="OS09G0267800 PROTEIN"/>
    <property type="match status" value="1"/>
</dbReference>
<evidence type="ECO:0000259" key="2">
    <source>
        <dbReference type="Pfam" id="PF23598"/>
    </source>
</evidence>
<name>A0AAD7PVH0_QUISA</name>
<evidence type="ECO:0000256" key="1">
    <source>
        <dbReference type="ARBA" id="ARBA00022737"/>
    </source>
</evidence>
<proteinExistence type="predicted"/>
<feature type="domain" description="Disease resistance R13L4/SHOC-2-like LRR" evidence="2">
    <location>
        <begin position="250"/>
        <end position="460"/>
    </location>
</feature>
<comment type="caution">
    <text evidence="4">The sequence shown here is derived from an EMBL/GenBank/DDBJ whole genome shotgun (WGS) entry which is preliminary data.</text>
</comment>
<sequence length="502" mass="55900">MHLQTCSIYIVGKMEGESIAELSHLNLRGELNIKCLENVRDEKEAKMANLEKKQHLHMLGLLWGGNEGLSKMSAEGRNLPEVKDIKNRHSTEPSHRYYGGAGGGGSGEVEAILEGLKPHRNLQKLFIKGYNGVKFPLWFLPNLTAMVLINCKSCVYLPTLGQLPCLKTLYLQGLSKVKLISREFYADDIQKPFPSLKELTIRDFPNLDEWFGIEDKEPFVCLEKLHINNCPNLKAAPFFPSLHHLELRGCHPSIVNSLEKVSTLSILVIDSFPDMVLSGELLRNNHFLTSLKISSCPNIRSLPLQLENLTALKSLTISWCEELSSLPQGLQNFKSLESLVISECHGLTSLPEDGIGGLSSLKVLSIENCNNLTSLSNGLQNLIALEHLTIMYCPKLVSLPNNFSNLLALRSLSILCCPELVSLPEGLQHVTALHSLELRSCPALKELPDWNIYSSLRSLSLSDCQNLTSLPEELLREDGLASLQSTSDHENWGNKSRQLYSC</sequence>
<dbReference type="KEGG" id="qsa:O6P43_012467"/>
<dbReference type="Pfam" id="PF25019">
    <property type="entry name" value="LRR_R13L1-DRL21"/>
    <property type="match status" value="2"/>
</dbReference>
<dbReference type="Pfam" id="PF23598">
    <property type="entry name" value="LRR_14"/>
    <property type="match status" value="1"/>
</dbReference>
<dbReference type="Gene3D" id="3.80.10.10">
    <property type="entry name" value="Ribonuclease Inhibitor"/>
    <property type="match status" value="3"/>
</dbReference>
<organism evidence="4 5">
    <name type="scientific">Quillaja saponaria</name>
    <name type="common">Soap bark tree</name>
    <dbReference type="NCBI Taxonomy" id="32244"/>
    <lineage>
        <taxon>Eukaryota</taxon>
        <taxon>Viridiplantae</taxon>
        <taxon>Streptophyta</taxon>
        <taxon>Embryophyta</taxon>
        <taxon>Tracheophyta</taxon>
        <taxon>Spermatophyta</taxon>
        <taxon>Magnoliopsida</taxon>
        <taxon>eudicotyledons</taxon>
        <taxon>Gunneridae</taxon>
        <taxon>Pentapetalae</taxon>
        <taxon>rosids</taxon>
        <taxon>fabids</taxon>
        <taxon>Fabales</taxon>
        <taxon>Quillajaceae</taxon>
        <taxon>Quillaja</taxon>
    </lineage>
</organism>
<dbReference type="AlphaFoldDB" id="A0AAD7PVH0"/>
<evidence type="ECO:0000259" key="3">
    <source>
        <dbReference type="Pfam" id="PF25019"/>
    </source>
</evidence>